<reference evidence="1 2" key="1">
    <citation type="submission" date="2020-08" db="EMBL/GenBank/DDBJ databases">
        <title>Genomic Encyclopedia of Type Strains, Phase IV (KMG-V): Genome sequencing to study the core and pangenomes of soil and plant-associated prokaryotes.</title>
        <authorList>
            <person name="Whitman W."/>
        </authorList>
    </citation>
    <scope>NUCLEOTIDE SEQUENCE [LARGE SCALE GENOMIC DNA]</scope>
    <source>
        <strain evidence="1 2">M8UP14</strain>
    </source>
</reference>
<keyword evidence="2" id="KW-1185">Reference proteome</keyword>
<protein>
    <submittedName>
        <fullName evidence="1">Uncharacterized protein</fullName>
    </submittedName>
</protein>
<dbReference type="EMBL" id="JACHIP010000025">
    <property type="protein sequence ID" value="MBB5061012.1"/>
    <property type="molecule type" value="Genomic_DNA"/>
</dbReference>
<dbReference type="Proteomes" id="UP000540989">
    <property type="component" value="Unassembled WGS sequence"/>
</dbReference>
<organism evidence="1 2">
    <name type="scientific">Granulicella aggregans</name>
    <dbReference type="NCBI Taxonomy" id="474949"/>
    <lineage>
        <taxon>Bacteria</taxon>
        <taxon>Pseudomonadati</taxon>
        <taxon>Acidobacteriota</taxon>
        <taxon>Terriglobia</taxon>
        <taxon>Terriglobales</taxon>
        <taxon>Acidobacteriaceae</taxon>
        <taxon>Granulicella</taxon>
    </lineage>
</organism>
<dbReference type="AlphaFoldDB" id="A0A7W7ZJE1"/>
<comment type="caution">
    <text evidence="1">The sequence shown here is derived from an EMBL/GenBank/DDBJ whole genome shotgun (WGS) entry which is preliminary data.</text>
</comment>
<evidence type="ECO:0000313" key="2">
    <source>
        <dbReference type="Proteomes" id="UP000540989"/>
    </source>
</evidence>
<name>A0A7W7ZJE1_9BACT</name>
<gene>
    <name evidence="1" type="ORF">HDF16_005748</name>
</gene>
<proteinExistence type="predicted"/>
<dbReference type="RefSeq" id="WP_184223663.1">
    <property type="nucleotide sequence ID" value="NZ_JACHIP010000025.1"/>
</dbReference>
<accession>A0A7W7ZJE1</accession>
<evidence type="ECO:0000313" key="1">
    <source>
        <dbReference type="EMBL" id="MBB5061012.1"/>
    </source>
</evidence>
<sequence length="160" mass="17963">MKRRICSYDMVEVPDESYVVTDDIGEIYLCDSRCLCIWAVLLATKPNLDEKIKTQAVTLRLPNREEMTFDNISGLALWATSNALHRAEIERERDKMLFKLAFNKTIQGTLRVSTTTARGSDHVLAIYDNDEAFTRLLEHSGLDADTIGSLKGSAELAYGS</sequence>